<dbReference type="Gene3D" id="3.40.350.10">
    <property type="entry name" value="Creatinase/prolidase N-terminal domain"/>
    <property type="match status" value="1"/>
</dbReference>
<evidence type="ECO:0000313" key="3">
    <source>
        <dbReference type="EMBL" id="MCR8826668.1"/>
    </source>
</evidence>
<dbReference type="SUPFAM" id="SSF55920">
    <property type="entry name" value="Creatinase/aminopeptidase"/>
    <property type="match status" value="1"/>
</dbReference>
<dbReference type="PRINTS" id="PR00599">
    <property type="entry name" value="MAPEPTIDASE"/>
</dbReference>
<dbReference type="EMBL" id="JANKJG010000005">
    <property type="protein sequence ID" value="MCR8826668.1"/>
    <property type="molecule type" value="Genomic_DNA"/>
</dbReference>
<comment type="caution">
    <text evidence="3">The sequence shown here is derived from an EMBL/GenBank/DDBJ whole genome shotgun (WGS) entry which is preliminary data.</text>
</comment>
<dbReference type="InterPro" id="IPR000587">
    <property type="entry name" value="Creatinase_N"/>
</dbReference>
<dbReference type="SUPFAM" id="SSF53092">
    <property type="entry name" value="Creatinase/prolidase N-terminal domain"/>
    <property type="match status" value="1"/>
</dbReference>
<evidence type="ECO:0000313" key="4">
    <source>
        <dbReference type="Proteomes" id="UP001165396"/>
    </source>
</evidence>
<feature type="domain" description="Peptidase M24" evidence="1">
    <location>
        <begin position="194"/>
        <end position="395"/>
    </location>
</feature>
<dbReference type="RefSeq" id="WP_258294382.1">
    <property type="nucleotide sequence ID" value="NZ_JANKJG010000005.1"/>
</dbReference>
<sequence>MAYLNRITAQKLMQAKGLDALILFSPEAFAHATGTSPGVATMWRREGAVAVLIPADPDMPETVVVSDLFAAGVRRESHIQDVRDTPIWVEAMTLADPDLDGSVAVEFAPVWGSAHRPVNNDRPETFDPDACFRHLRDALSEKHMQASRVGVELDAVSAQGCPALSDALAPAQIVDATAIARSLRAMKSPEEIALLRSAVRIAETGIAAVRDAVTVGVARSDLAEIWKETVAAHGANSPMTGAWEYISVGPDPWGGDAIAKSGDLIKVDVGCVMKGYTSDTGRTFVVGPPRRLHTELHEALMTGFRAGFALLHPGVALAEVHRATQSAIRSQGLAGYCRGHFGHGLGTGPGTEEWPFISAQAETRIESGMVLAFECPIYVTGVGGMIIEDQIEITDAGPVSMNSLSRDLVSC</sequence>
<reference evidence="3" key="1">
    <citation type="submission" date="2022-07" db="EMBL/GenBank/DDBJ databases">
        <title>Pseudosulfitobacter sp. strain AP-MA-4, whole genome sequence.</title>
        <authorList>
            <person name="Jiang Y."/>
        </authorList>
    </citation>
    <scope>NUCLEOTIDE SEQUENCE</scope>
    <source>
        <strain evidence="3">AP-MA-4</strain>
    </source>
</reference>
<accession>A0ABT1Z0J3</accession>
<dbReference type="PANTHER" id="PTHR46112">
    <property type="entry name" value="AMINOPEPTIDASE"/>
    <property type="match status" value="1"/>
</dbReference>
<dbReference type="PANTHER" id="PTHR46112:SF2">
    <property type="entry name" value="XAA-PRO AMINOPEPTIDASE P-RELATED"/>
    <property type="match status" value="1"/>
</dbReference>
<dbReference type="Gene3D" id="3.90.230.10">
    <property type="entry name" value="Creatinase/methionine aminopeptidase superfamily"/>
    <property type="match status" value="1"/>
</dbReference>
<dbReference type="InterPro" id="IPR050659">
    <property type="entry name" value="Peptidase_M24B"/>
</dbReference>
<dbReference type="InterPro" id="IPR029149">
    <property type="entry name" value="Creatin/AminoP/Spt16_N"/>
</dbReference>
<protein>
    <submittedName>
        <fullName evidence="3">Xaa-Pro peptidase family protein</fullName>
    </submittedName>
</protein>
<name>A0ABT1Z0J3_9RHOB</name>
<evidence type="ECO:0000259" key="1">
    <source>
        <dbReference type="Pfam" id="PF00557"/>
    </source>
</evidence>
<keyword evidence="4" id="KW-1185">Reference proteome</keyword>
<dbReference type="Pfam" id="PF00557">
    <property type="entry name" value="Peptidase_M24"/>
    <property type="match status" value="1"/>
</dbReference>
<organism evidence="3 4">
    <name type="scientific">Pseudosulfitobacter koreensis</name>
    <dbReference type="NCBI Taxonomy" id="2968472"/>
    <lineage>
        <taxon>Bacteria</taxon>
        <taxon>Pseudomonadati</taxon>
        <taxon>Pseudomonadota</taxon>
        <taxon>Alphaproteobacteria</taxon>
        <taxon>Rhodobacterales</taxon>
        <taxon>Roseobacteraceae</taxon>
        <taxon>Pseudosulfitobacter</taxon>
    </lineage>
</organism>
<evidence type="ECO:0000259" key="2">
    <source>
        <dbReference type="Pfam" id="PF01321"/>
    </source>
</evidence>
<gene>
    <name evidence="3" type="ORF">NTA49_08980</name>
</gene>
<feature type="domain" description="Creatinase N-terminal" evidence="2">
    <location>
        <begin position="9"/>
        <end position="185"/>
    </location>
</feature>
<dbReference type="InterPro" id="IPR000994">
    <property type="entry name" value="Pept_M24"/>
</dbReference>
<dbReference type="Pfam" id="PF01321">
    <property type="entry name" value="Creatinase_N"/>
    <property type="match status" value="1"/>
</dbReference>
<proteinExistence type="predicted"/>
<dbReference type="InterPro" id="IPR001714">
    <property type="entry name" value="Pept_M24_MAP"/>
</dbReference>
<dbReference type="InterPro" id="IPR036005">
    <property type="entry name" value="Creatinase/aminopeptidase-like"/>
</dbReference>
<dbReference type="Proteomes" id="UP001165396">
    <property type="component" value="Unassembled WGS sequence"/>
</dbReference>